<dbReference type="Proteomes" id="UP000297998">
    <property type="component" value="Unassembled WGS sequence"/>
</dbReference>
<name>A0A4Z1C360_9FLAO</name>
<evidence type="ECO:0000313" key="1">
    <source>
        <dbReference type="EMBL" id="TGN26751.1"/>
    </source>
</evidence>
<organism evidence="1 2">
    <name type="scientific">Empedobacter tilapiae</name>
    <dbReference type="NCBI Taxonomy" id="2491114"/>
    <lineage>
        <taxon>Bacteria</taxon>
        <taxon>Pseudomonadati</taxon>
        <taxon>Bacteroidota</taxon>
        <taxon>Flavobacteriia</taxon>
        <taxon>Flavobacteriales</taxon>
        <taxon>Weeksellaceae</taxon>
        <taxon>Empedobacter</taxon>
    </lineage>
</organism>
<dbReference type="AlphaFoldDB" id="A0A4Z1C360"/>
<protein>
    <submittedName>
        <fullName evidence="1">Uncharacterized protein</fullName>
    </submittedName>
</protein>
<dbReference type="EMBL" id="SRPE01000006">
    <property type="protein sequence ID" value="TGN26751.1"/>
    <property type="molecule type" value="Genomic_DNA"/>
</dbReference>
<comment type="caution">
    <text evidence="1">The sequence shown here is derived from an EMBL/GenBank/DDBJ whole genome shotgun (WGS) entry which is preliminary data.</text>
</comment>
<reference evidence="1 2" key="1">
    <citation type="submission" date="2019-03" db="EMBL/GenBank/DDBJ databases">
        <title>Empedobacter tilapiae sp. nov., isolated from an intestine of Nile tilapia Oreochromis niloticus.</title>
        <authorList>
            <person name="Kim Y.-O."/>
            <person name="Yoon J.-H."/>
        </authorList>
    </citation>
    <scope>NUCLEOTIDE SEQUENCE [LARGE SCALE GENOMIC DNA]</scope>
    <source>
        <strain evidence="1 2">MRS2</strain>
    </source>
</reference>
<dbReference type="RefSeq" id="WP_135835650.1">
    <property type="nucleotide sequence ID" value="NZ_CAUQWU010000004.1"/>
</dbReference>
<proteinExistence type="predicted"/>
<gene>
    <name evidence="1" type="ORF">E4J94_09910</name>
</gene>
<dbReference type="OrthoDB" id="1151181at2"/>
<evidence type="ECO:0000313" key="2">
    <source>
        <dbReference type="Proteomes" id="UP000297998"/>
    </source>
</evidence>
<keyword evidence="2" id="KW-1185">Reference proteome</keyword>
<sequence>MELGELFEQAVKLTNKKGVRRFPLMMETVVAVDENTCETSDGIDDIKLNAIDDKLGSKLTVYPKIGSQIIYGRLNDTDDLFVIKYSEIDRVVIRIEEQEFEMKEGKFRILNKEANLKNILNDLFQTLENAIIQTPSGPGKFIEVNTQVFKDLKQKTNQLLF</sequence>
<accession>A0A4Z1C360</accession>